<protein>
    <recommendedName>
        <fullName evidence="3">Aminotransferase class I/classII large domain-containing protein</fullName>
    </recommendedName>
</protein>
<dbReference type="GO" id="GO:0030170">
    <property type="term" value="F:pyridoxal phosphate binding"/>
    <property type="evidence" value="ECO:0007669"/>
    <property type="project" value="InterPro"/>
</dbReference>
<name>A0AAV9NEJ9_9EURO</name>
<evidence type="ECO:0000259" key="3">
    <source>
        <dbReference type="Pfam" id="PF00155"/>
    </source>
</evidence>
<dbReference type="Proteomes" id="UP001358417">
    <property type="component" value="Unassembled WGS sequence"/>
</dbReference>
<keyword evidence="5" id="KW-1185">Reference proteome</keyword>
<evidence type="ECO:0000313" key="4">
    <source>
        <dbReference type="EMBL" id="KAK5055952.1"/>
    </source>
</evidence>
<keyword evidence="1" id="KW-0663">Pyridoxal phosphate</keyword>
<organism evidence="4 5">
    <name type="scientific">Exophiala bonariae</name>
    <dbReference type="NCBI Taxonomy" id="1690606"/>
    <lineage>
        <taxon>Eukaryota</taxon>
        <taxon>Fungi</taxon>
        <taxon>Dikarya</taxon>
        <taxon>Ascomycota</taxon>
        <taxon>Pezizomycotina</taxon>
        <taxon>Eurotiomycetes</taxon>
        <taxon>Chaetothyriomycetidae</taxon>
        <taxon>Chaetothyriales</taxon>
        <taxon>Herpotrichiellaceae</taxon>
        <taxon>Exophiala</taxon>
    </lineage>
</organism>
<dbReference type="Pfam" id="PF00155">
    <property type="entry name" value="Aminotran_1_2"/>
    <property type="match status" value="1"/>
</dbReference>
<dbReference type="GO" id="GO:0008483">
    <property type="term" value="F:transaminase activity"/>
    <property type="evidence" value="ECO:0007669"/>
    <property type="project" value="TreeGrafter"/>
</dbReference>
<dbReference type="Gene3D" id="3.40.640.10">
    <property type="entry name" value="Type I PLP-dependent aspartate aminotransferase-like (Major domain)"/>
    <property type="match status" value="1"/>
</dbReference>
<feature type="domain" description="Aminotransferase class I/classII large" evidence="3">
    <location>
        <begin position="78"/>
        <end position="195"/>
    </location>
</feature>
<sequence>MLSQRGQKSAARQDVPWRFAPGGGNRYDPHKNPAGVISFALAENHLVKKELGDYVRDNVVIPDDAFTYGFSTMGGPLFPDAMAQHLNRFFNPVKPVESNQVISASSLTAIHEMVGSALGDPGDGILVSRPVYGRFELDFGNTNDLNIAYADCSGIDPFSLEVIPRLQSALDSYASPSGRIKALLIVNPHNPLGAEAITPLLGELG</sequence>
<dbReference type="GO" id="GO:0006520">
    <property type="term" value="P:amino acid metabolic process"/>
    <property type="evidence" value="ECO:0007669"/>
    <property type="project" value="TreeGrafter"/>
</dbReference>
<dbReference type="SUPFAM" id="SSF53383">
    <property type="entry name" value="PLP-dependent transferases"/>
    <property type="match status" value="1"/>
</dbReference>
<accession>A0AAV9NEJ9</accession>
<gene>
    <name evidence="4" type="ORF">LTR84_012502</name>
</gene>
<feature type="region of interest" description="Disordered" evidence="2">
    <location>
        <begin position="1"/>
        <end position="25"/>
    </location>
</feature>
<dbReference type="EMBL" id="JAVRRD010000008">
    <property type="protein sequence ID" value="KAK5055952.1"/>
    <property type="molecule type" value="Genomic_DNA"/>
</dbReference>
<evidence type="ECO:0000256" key="2">
    <source>
        <dbReference type="SAM" id="MobiDB-lite"/>
    </source>
</evidence>
<evidence type="ECO:0000256" key="1">
    <source>
        <dbReference type="ARBA" id="ARBA00022898"/>
    </source>
</evidence>
<dbReference type="PANTHER" id="PTHR43795:SF39">
    <property type="entry name" value="AMINOTRANSFERASE CLASS I_CLASSII DOMAIN-CONTAINING PROTEIN"/>
    <property type="match status" value="1"/>
</dbReference>
<dbReference type="InterPro" id="IPR015424">
    <property type="entry name" value="PyrdxlP-dep_Trfase"/>
</dbReference>
<evidence type="ECO:0000313" key="5">
    <source>
        <dbReference type="Proteomes" id="UP001358417"/>
    </source>
</evidence>
<comment type="caution">
    <text evidence="4">The sequence shown here is derived from an EMBL/GenBank/DDBJ whole genome shotgun (WGS) entry which is preliminary data.</text>
</comment>
<dbReference type="RefSeq" id="XP_064707922.1">
    <property type="nucleotide sequence ID" value="XM_064856022.1"/>
</dbReference>
<proteinExistence type="predicted"/>
<dbReference type="InterPro" id="IPR004839">
    <property type="entry name" value="Aminotransferase_I/II_large"/>
</dbReference>
<dbReference type="GeneID" id="89980645"/>
<reference evidence="4 5" key="1">
    <citation type="submission" date="2023-08" db="EMBL/GenBank/DDBJ databases">
        <title>Black Yeasts Isolated from many extreme environments.</title>
        <authorList>
            <person name="Coleine C."/>
            <person name="Stajich J.E."/>
            <person name="Selbmann L."/>
        </authorList>
    </citation>
    <scope>NUCLEOTIDE SEQUENCE [LARGE SCALE GENOMIC DNA]</scope>
    <source>
        <strain evidence="4 5">CCFEE 5792</strain>
    </source>
</reference>
<dbReference type="PANTHER" id="PTHR43795">
    <property type="entry name" value="BIFUNCTIONAL ASPARTATE AMINOTRANSFERASE AND GLUTAMATE/ASPARTATE-PREPHENATE AMINOTRANSFERASE-RELATED"/>
    <property type="match status" value="1"/>
</dbReference>
<dbReference type="AlphaFoldDB" id="A0AAV9NEJ9"/>
<dbReference type="InterPro" id="IPR050478">
    <property type="entry name" value="Ethylene_sulfur-biosynth"/>
</dbReference>
<dbReference type="InterPro" id="IPR015421">
    <property type="entry name" value="PyrdxlP-dep_Trfase_major"/>
</dbReference>